<reference evidence="1" key="3">
    <citation type="submission" date="2021-05" db="UniProtKB">
        <authorList>
            <consortium name="EnsemblPlants"/>
        </authorList>
    </citation>
    <scope>IDENTIFICATION</scope>
    <source>
        <strain evidence="1">cv. B73</strain>
    </source>
</reference>
<reference evidence="1" key="2">
    <citation type="submission" date="2019-07" db="EMBL/GenBank/DDBJ databases">
        <authorList>
            <person name="Seetharam A."/>
            <person name="Woodhouse M."/>
            <person name="Cannon E."/>
        </authorList>
    </citation>
    <scope>NUCLEOTIDE SEQUENCE [LARGE SCALE GENOMIC DNA]</scope>
    <source>
        <strain evidence="1">cv. B73</strain>
    </source>
</reference>
<dbReference type="Gramene" id="Zm00001eb180380_T001">
    <property type="protein sequence ID" value="Zm00001eb180380_P001"/>
    <property type="gene ID" value="Zm00001eb180380"/>
</dbReference>
<dbReference type="InParanoid" id="A0A804NRG3"/>
<evidence type="ECO:0000313" key="1">
    <source>
        <dbReference type="EnsemblPlants" id="Zm00001eb180380_P001"/>
    </source>
</evidence>
<reference evidence="2" key="1">
    <citation type="journal article" date="2009" name="Science">
        <title>The B73 maize genome: complexity, diversity, and dynamics.</title>
        <authorList>
            <person name="Schnable P.S."/>
            <person name="Ware D."/>
            <person name="Fulton R.S."/>
            <person name="Stein J.C."/>
            <person name="Wei F."/>
            <person name="Pasternak S."/>
            <person name="Liang C."/>
            <person name="Zhang J."/>
            <person name="Fulton L."/>
            <person name="Graves T.A."/>
            <person name="Minx P."/>
            <person name="Reily A.D."/>
            <person name="Courtney L."/>
            <person name="Kruchowski S.S."/>
            <person name="Tomlinson C."/>
            <person name="Strong C."/>
            <person name="Delehaunty K."/>
            <person name="Fronick C."/>
            <person name="Courtney B."/>
            <person name="Rock S.M."/>
            <person name="Belter E."/>
            <person name="Du F."/>
            <person name="Kim K."/>
            <person name="Abbott R.M."/>
            <person name="Cotton M."/>
            <person name="Levy A."/>
            <person name="Marchetto P."/>
            <person name="Ochoa K."/>
            <person name="Jackson S.M."/>
            <person name="Gillam B."/>
            <person name="Chen W."/>
            <person name="Yan L."/>
            <person name="Higginbotham J."/>
            <person name="Cardenas M."/>
            <person name="Waligorski J."/>
            <person name="Applebaum E."/>
            <person name="Phelps L."/>
            <person name="Falcone J."/>
            <person name="Kanchi K."/>
            <person name="Thane T."/>
            <person name="Scimone A."/>
            <person name="Thane N."/>
            <person name="Henke J."/>
            <person name="Wang T."/>
            <person name="Ruppert J."/>
            <person name="Shah N."/>
            <person name="Rotter K."/>
            <person name="Hodges J."/>
            <person name="Ingenthron E."/>
            <person name="Cordes M."/>
            <person name="Kohlberg S."/>
            <person name="Sgro J."/>
            <person name="Delgado B."/>
            <person name="Mead K."/>
            <person name="Chinwalla A."/>
            <person name="Leonard S."/>
            <person name="Crouse K."/>
            <person name="Collura K."/>
            <person name="Kudrna D."/>
            <person name="Currie J."/>
            <person name="He R."/>
            <person name="Angelova A."/>
            <person name="Rajasekar S."/>
            <person name="Mueller T."/>
            <person name="Lomeli R."/>
            <person name="Scara G."/>
            <person name="Ko A."/>
            <person name="Delaney K."/>
            <person name="Wissotski M."/>
            <person name="Lopez G."/>
            <person name="Campos D."/>
            <person name="Braidotti M."/>
            <person name="Ashley E."/>
            <person name="Golser W."/>
            <person name="Kim H."/>
            <person name="Lee S."/>
            <person name="Lin J."/>
            <person name="Dujmic Z."/>
            <person name="Kim W."/>
            <person name="Talag J."/>
            <person name="Zuccolo A."/>
            <person name="Fan C."/>
            <person name="Sebastian A."/>
            <person name="Kramer M."/>
            <person name="Spiegel L."/>
            <person name="Nascimento L."/>
            <person name="Zutavern T."/>
            <person name="Miller B."/>
            <person name="Ambroise C."/>
            <person name="Muller S."/>
            <person name="Spooner W."/>
            <person name="Narechania A."/>
            <person name="Ren L."/>
            <person name="Wei S."/>
            <person name="Kumari S."/>
            <person name="Faga B."/>
            <person name="Levy M.J."/>
            <person name="McMahan L."/>
            <person name="Van Buren P."/>
            <person name="Vaughn M.W."/>
            <person name="Ying K."/>
            <person name="Yeh C.-T."/>
            <person name="Emrich S.J."/>
            <person name="Jia Y."/>
            <person name="Kalyanaraman A."/>
            <person name="Hsia A.-P."/>
            <person name="Barbazuk W.B."/>
            <person name="Baucom R.S."/>
            <person name="Brutnell T.P."/>
            <person name="Carpita N.C."/>
            <person name="Chaparro C."/>
            <person name="Chia J.-M."/>
            <person name="Deragon J.-M."/>
            <person name="Estill J.C."/>
            <person name="Fu Y."/>
            <person name="Jeddeloh J.A."/>
            <person name="Han Y."/>
            <person name="Lee H."/>
            <person name="Li P."/>
            <person name="Lisch D.R."/>
            <person name="Liu S."/>
            <person name="Liu Z."/>
            <person name="Nagel D.H."/>
            <person name="McCann M.C."/>
            <person name="SanMiguel P."/>
            <person name="Myers A.M."/>
            <person name="Nettleton D."/>
            <person name="Nguyen J."/>
            <person name="Penning B.W."/>
            <person name="Ponnala L."/>
            <person name="Schneider K.L."/>
            <person name="Schwartz D.C."/>
            <person name="Sharma A."/>
            <person name="Soderlund C."/>
            <person name="Springer N.M."/>
            <person name="Sun Q."/>
            <person name="Wang H."/>
            <person name="Waterman M."/>
            <person name="Westerman R."/>
            <person name="Wolfgruber T.K."/>
            <person name="Yang L."/>
            <person name="Yu Y."/>
            <person name="Zhang L."/>
            <person name="Zhou S."/>
            <person name="Zhu Q."/>
            <person name="Bennetzen J.L."/>
            <person name="Dawe R.K."/>
            <person name="Jiang J."/>
            <person name="Jiang N."/>
            <person name="Presting G.G."/>
            <person name="Wessler S.R."/>
            <person name="Aluru S."/>
            <person name="Martienssen R.A."/>
            <person name="Clifton S.W."/>
            <person name="McCombie W.R."/>
            <person name="Wing R.A."/>
            <person name="Wilson R.K."/>
        </authorList>
    </citation>
    <scope>NUCLEOTIDE SEQUENCE [LARGE SCALE GENOMIC DNA]</scope>
    <source>
        <strain evidence="2">cv. B73</strain>
    </source>
</reference>
<evidence type="ECO:0000313" key="2">
    <source>
        <dbReference type="Proteomes" id="UP000007305"/>
    </source>
</evidence>
<sequence length="65" mass="7344">MPLFAHISPPCQHLAGRSRPPPLIPFHSKPLYVLLLAPTRPWTSLTVVQPSPEFFVPHALLVRNR</sequence>
<dbReference type="EnsemblPlants" id="Zm00001eb180380_T001">
    <property type="protein sequence ID" value="Zm00001eb180380_P001"/>
    <property type="gene ID" value="Zm00001eb180380"/>
</dbReference>
<protein>
    <submittedName>
        <fullName evidence="1">Uncharacterized protein</fullName>
    </submittedName>
</protein>
<dbReference type="AlphaFoldDB" id="A0A804NRG3"/>
<name>A0A804NRG3_MAIZE</name>
<organism evidence="1 2">
    <name type="scientific">Zea mays</name>
    <name type="common">Maize</name>
    <dbReference type="NCBI Taxonomy" id="4577"/>
    <lineage>
        <taxon>Eukaryota</taxon>
        <taxon>Viridiplantae</taxon>
        <taxon>Streptophyta</taxon>
        <taxon>Embryophyta</taxon>
        <taxon>Tracheophyta</taxon>
        <taxon>Spermatophyta</taxon>
        <taxon>Magnoliopsida</taxon>
        <taxon>Liliopsida</taxon>
        <taxon>Poales</taxon>
        <taxon>Poaceae</taxon>
        <taxon>PACMAD clade</taxon>
        <taxon>Panicoideae</taxon>
        <taxon>Andropogonodae</taxon>
        <taxon>Andropogoneae</taxon>
        <taxon>Tripsacinae</taxon>
        <taxon>Zea</taxon>
    </lineage>
</organism>
<proteinExistence type="predicted"/>
<keyword evidence="2" id="KW-1185">Reference proteome</keyword>
<accession>A0A804NRG3</accession>
<dbReference type="Proteomes" id="UP000007305">
    <property type="component" value="Chromosome 4"/>
</dbReference>